<dbReference type="Pfam" id="PF03265">
    <property type="entry name" value="DNase_II"/>
    <property type="match status" value="1"/>
</dbReference>
<dbReference type="Proteomes" id="UP001153712">
    <property type="component" value="Chromosome 15"/>
</dbReference>
<evidence type="ECO:0000313" key="4">
    <source>
        <dbReference type="EMBL" id="CAG9857854.1"/>
    </source>
</evidence>
<dbReference type="GO" id="GO:0006309">
    <property type="term" value="P:apoptotic DNA fragmentation"/>
    <property type="evidence" value="ECO:0007669"/>
    <property type="project" value="TreeGrafter"/>
</dbReference>
<organism evidence="4 5">
    <name type="scientific">Phyllotreta striolata</name>
    <name type="common">Striped flea beetle</name>
    <name type="synonym">Crioceris striolata</name>
    <dbReference type="NCBI Taxonomy" id="444603"/>
    <lineage>
        <taxon>Eukaryota</taxon>
        <taxon>Metazoa</taxon>
        <taxon>Ecdysozoa</taxon>
        <taxon>Arthropoda</taxon>
        <taxon>Hexapoda</taxon>
        <taxon>Insecta</taxon>
        <taxon>Pterygota</taxon>
        <taxon>Neoptera</taxon>
        <taxon>Endopterygota</taxon>
        <taxon>Coleoptera</taxon>
        <taxon>Polyphaga</taxon>
        <taxon>Cucujiformia</taxon>
        <taxon>Chrysomeloidea</taxon>
        <taxon>Chrysomelidae</taxon>
        <taxon>Galerucinae</taxon>
        <taxon>Alticini</taxon>
        <taxon>Phyllotreta</taxon>
    </lineage>
</organism>
<feature type="signal peptide" evidence="3">
    <location>
        <begin position="1"/>
        <end position="19"/>
    </location>
</feature>
<dbReference type="GO" id="GO:0004531">
    <property type="term" value="F:deoxyribonuclease II activity"/>
    <property type="evidence" value="ECO:0007669"/>
    <property type="project" value="InterPro"/>
</dbReference>
<gene>
    <name evidence="4" type="ORF">PHYEVI_LOCUS4252</name>
</gene>
<keyword evidence="2" id="KW-0378">Hydrolase</keyword>
<dbReference type="EMBL" id="OU900108">
    <property type="protein sequence ID" value="CAG9857854.1"/>
    <property type="molecule type" value="Genomic_DNA"/>
</dbReference>
<dbReference type="AlphaFoldDB" id="A0A9N9TG77"/>
<evidence type="ECO:0008006" key="6">
    <source>
        <dbReference type="Google" id="ProtNLM"/>
    </source>
</evidence>
<comment type="similarity">
    <text evidence="1">Belongs to the DNase II family.</text>
</comment>
<dbReference type="CDD" id="cd09120">
    <property type="entry name" value="PLDc_DNaseII_1"/>
    <property type="match status" value="1"/>
</dbReference>
<evidence type="ECO:0000256" key="3">
    <source>
        <dbReference type="SAM" id="SignalP"/>
    </source>
</evidence>
<evidence type="ECO:0000313" key="5">
    <source>
        <dbReference type="Proteomes" id="UP001153712"/>
    </source>
</evidence>
<sequence length="362" mass="40804">MNPISKSIAFFCVLATASAFNCIDQDNNPVDWFIVYKIPQIDHTDELINDGLGYIYMTSQNTSWIPSDVSINSNESMLALTLSGLNSSNYVLYNNEPPQEKASMLKGHTKGVVSFDSEEGFWLVHTVPEYPTLNSSEIPKNATKLGQMFVCLSLELATFDDIGYQLYYIQPRVYAHYVDPKLQKKVPQLVKAARNMVINRGTFVSKKLISTKNNETFISFGKFRRAGKELYSDVLATMLKSNLLVESWPGSGKRLESQCNKKLFVENIENIRMNESGSQFMTSMDLSNWAITNSNSSIVCLGDLQQTRAHIHRSGGAICLKNKDVYENFQNLILDSTVCEKVQPVQHKIKPPKPSNKQQNIN</sequence>
<accession>A0A9N9TG77</accession>
<dbReference type="PANTHER" id="PTHR10858:SF23">
    <property type="entry name" value="DEOXYRIBONUCLEASE II"/>
    <property type="match status" value="1"/>
</dbReference>
<dbReference type="OrthoDB" id="10261598at2759"/>
<proteinExistence type="inferred from homology"/>
<keyword evidence="5" id="KW-1185">Reference proteome</keyword>
<name>A0A9N9TG77_PHYSR</name>
<reference evidence="4" key="1">
    <citation type="submission" date="2022-01" db="EMBL/GenBank/DDBJ databases">
        <authorList>
            <person name="King R."/>
        </authorList>
    </citation>
    <scope>NUCLEOTIDE SEQUENCE</scope>
</reference>
<feature type="chain" id="PRO_5040379601" description="Plancitoxin-1" evidence="3">
    <location>
        <begin position="20"/>
        <end position="362"/>
    </location>
</feature>
<evidence type="ECO:0000256" key="1">
    <source>
        <dbReference type="ARBA" id="ARBA00007527"/>
    </source>
</evidence>
<protein>
    <recommendedName>
        <fullName evidence="6">Plancitoxin-1</fullName>
    </recommendedName>
</protein>
<evidence type="ECO:0000256" key="2">
    <source>
        <dbReference type="ARBA" id="ARBA00022801"/>
    </source>
</evidence>
<dbReference type="PANTHER" id="PTHR10858">
    <property type="entry name" value="DEOXYRIBONUCLEASE II"/>
    <property type="match status" value="1"/>
</dbReference>
<keyword evidence="3" id="KW-0732">Signal</keyword>
<dbReference type="InterPro" id="IPR004947">
    <property type="entry name" value="DNase_II"/>
</dbReference>